<gene>
    <name evidence="1" type="ORF">PSN13_06546</name>
</gene>
<dbReference type="Gene3D" id="1.10.260.40">
    <property type="entry name" value="lambda repressor-like DNA-binding domains"/>
    <property type="match status" value="1"/>
</dbReference>
<accession>A0A328NCW9</accession>
<dbReference type="EMBL" id="PYAG01000041">
    <property type="protein sequence ID" value="RAO26518.1"/>
    <property type="molecule type" value="Genomic_DNA"/>
</dbReference>
<reference evidence="1 2" key="1">
    <citation type="submission" date="2018-03" db="EMBL/GenBank/DDBJ databases">
        <title>Defining the species Micromonospora saelicesensis and Micromonospora noduli under the framework of genomics.</title>
        <authorList>
            <person name="Riesco R."/>
            <person name="Trujillo M.E."/>
        </authorList>
    </citation>
    <scope>NUCLEOTIDE SEQUENCE [LARGE SCALE GENOMIC DNA]</scope>
    <source>
        <strain evidence="1 2">PSN13</strain>
    </source>
</reference>
<dbReference type="Proteomes" id="UP000249419">
    <property type="component" value="Unassembled WGS sequence"/>
</dbReference>
<dbReference type="GO" id="GO:0003677">
    <property type="term" value="F:DNA binding"/>
    <property type="evidence" value="ECO:0007669"/>
    <property type="project" value="InterPro"/>
</dbReference>
<dbReference type="AlphaFoldDB" id="A0A328NCW9"/>
<organism evidence="1 2">
    <name type="scientific">Micromonospora saelicesensis</name>
    <dbReference type="NCBI Taxonomy" id="285676"/>
    <lineage>
        <taxon>Bacteria</taxon>
        <taxon>Bacillati</taxon>
        <taxon>Actinomycetota</taxon>
        <taxon>Actinomycetes</taxon>
        <taxon>Micromonosporales</taxon>
        <taxon>Micromonosporaceae</taxon>
        <taxon>Micromonospora</taxon>
    </lineage>
</organism>
<name>A0A328NCW9_9ACTN</name>
<proteinExistence type="predicted"/>
<comment type="caution">
    <text evidence="1">The sequence shown here is derived from an EMBL/GenBank/DDBJ whole genome shotgun (WGS) entry which is preliminary data.</text>
</comment>
<evidence type="ECO:0000313" key="2">
    <source>
        <dbReference type="Proteomes" id="UP000249419"/>
    </source>
</evidence>
<protein>
    <submittedName>
        <fullName evidence="1">Uncharacterized protein</fullName>
    </submittedName>
</protein>
<evidence type="ECO:0000313" key="1">
    <source>
        <dbReference type="EMBL" id="RAO26518.1"/>
    </source>
</evidence>
<sequence length="120" mass="13366">MRRLALGLSASAAARTAGIDRATWSSAEKGERDTLPHNWAGIERALRWKAGSIAAILGGGEPSPAEGDDVDEEIELVRTDPKLTEDVRERIITLIRERRERDKAAGMQETRRMIDLFRRG</sequence>
<dbReference type="InterPro" id="IPR010982">
    <property type="entry name" value="Lambda_DNA-bd_dom_sf"/>
</dbReference>